<keyword evidence="2" id="KW-0812">Transmembrane</keyword>
<dbReference type="STRING" id="1296120.A0A1B9GVX6"/>
<evidence type="ECO:0000256" key="2">
    <source>
        <dbReference type="SAM" id="Phobius"/>
    </source>
</evidence>
<accession>A0A1B9GVX6</accession>
<dbReference type="InterPro" id="IPR029058">
    <property type="entry name" value="AB_hydrolase_fold"/>
</dbReference>
<reference evidence="3 4" key="1">
    <citation type="submission" date="2013-07" db="EMBL/GenBank/DDBJ databases">
        <title>The Genome Sequence of Cryptococcus heveanensis BCC8398.</title>
        <authorList>
            <consortium name="The Broad Institute Genome Sequencing Platform"/>
            <person name="Cuomo C."/>
            <person name="Litvintseva A."/>
            <person name="Chen Y."/>
            <person name="Heitman J."/>
            <person name="Sun S."/>
            <person name="Springer D."/>
            <person name="Dromer F."/>
            <person name="Young S.K."/>
            <person name="Zeng Q."/>
            <person name="Gargeya S."/>
            <person name="Fitzgerald M."/>
            <person name="Abouelleil A."/>
            <person name="Alvarado L."/>
            <person name="Berlin A.M."/>
            <person name="Chapman S.B."/>
            <person name="Dewar J."/>
            <person name="Goldberg J."/>
            <person name="Griggs A."/>
            <person name="Gujja S."/>
            <person name="Hansen M."/>
            <person name="Howarth C."/>
            <person name="Imamovic A."/>
            <person name="Larimer J."/>
            <person name="McCowan C."/>
            <person name="Murphy C."/>
            <person name="Pearson M."/>
            <person name="Priest M."/>
            <person name="Roberts A."/>
            <person name="Saif S."/>
            <person name="Shea T."/>
            <person name="Sykes S."/>
            <person name="Wortman J."/>
            <person name="Nusbaum C."/>
            <person name="Birren B."/>
        </authorList>
    </citation>
    <scope>NUCLEOTIDE SEQUENCE [LARGE SCALE GENOMIC DNA]</scope>
    <source>
        <strain evidence="3 4">BCC8398</strain>
    </source>
</reference>
<evidence type="ECO:0008006" key="5">
    <source>
        <dbReference type="Google" id="ProtNLM"/>
    </source>
</evidence>
<keyword evidence="2" id="KW-0472">Membrane</keyword>
<evidence type="ECO:0000313" key="3">
    <source>
        <dbReference type="EMBL" id="OCF35065.1"/>
    </source>
</evidence>
<name>A0A1B9GVX6_9TREE</name>
<sequence length="411" mass="44877">MASLLNNAHTSTGAEHSYNPASASDDTGPEPISSSTAPPAPIAAQSSPFVGTGTRAGERDVANPTPVAVYDVVNDDPTDETPVSFQVDSPIVMLWRDFWILVKNRRTLPLILSPLPSIGVDATAGGLMEQIGLVFVSILITILCLVSFFVGFPMPVVAVGVLSGWILLVNLVQPKDRVTWQTIPGDDKFEREAWLFVNGIGTSRVGLQLILNALYNLFGRKVIGIENRTFGIWFDLVECMLQRDLTWQTTDIRMGYNIIASHIADPNKDRVVLMAHSQGGIIMSAWVDQLLADFSSDQLNKVEIYTFASAANHFSIPSTVEGGPAFGRVEHFVNTKDYVSCIGLLAFAPVCPPVTPDDPTIHKVNGRFAGRIFKRINHTGHLLLTHYLKEGDSILDDPTVRAHSKLASYIQ</sequence>
<feature type="region of interest" description="Disordered" evidence="1">
    <location>
        <begin position="1"/>
        <end position="60"/>
    </location>
</feature>
<evidence type="ECO:0000256" key="1">
    <source>
        <dbReference type="SAM" id="MobiDB-lite"/>
    </source>
</evidence>
<dbReference type="Proteomes" id="UP000092666">
    <property type="component" value="Unassembled WGS sequence"/>
</dbReference>
<dbReference type="OrthoDB" id="202545at2759"/>
<feature type="transmembrane region" description="Helical" evidence="2">
    <location>
        <begin position="156"/>
        <end position="172"/>
    </location>
</feature>
<feature type="compositionally biased region" description="Low complexity" evidence="1">
    <location>
        <begin position="31"/>
        <end position="48"/>
    </location>
</feature>
<proteinExistence type="predicted"/>
<dbReference type="PANTHER" id="PTHR42044">
    <property type="entry name" value="DUF676 DOMAIN-CONTAINING PROTEIN-RELATED"/>
    <property type="match status" value="1"/>
</dbReference>
<dbReference type="EMBL" id="KI669500">
    <property type="protein sequence ID" value="OCF35065.1"/>
    <property type="molecule type" value="Genomic_DNA"/>
</dbReference>
<protein>
    <recommendedName>
        <fullName evidence="5">DUF676 domain-containing protein</fullName>
    </recommendedName>
</protein>
<gene>
    <name evidence="3" type="ORF">I316_03105</name>
</gene>
<evidence type="ECO:0000313" key="4">
    <source>
        <dbReference type="Proteomes" id="UP000092666"/>
    </source>
</evidence>
<reference evidence="4" key="2">
    <citation type="submission" date="2013-12" db="EMBL/GenBank/DDBJ databases">
        <title>Evolution of pathogenesis and genome organization in the Tremellales.</title>
        <authorList>
            <person name="Cuomo C."/>
            <person name="Litvintseva A."/>
            <person name="Heitman J."/>
            <person name="Chen Y."/>
            <person name="Sun S."/>
            <person name="Springer D."/>
            <person name="Dromer F."/>
            <person name="Young S."/>
            <person name="Zeng Q."/>
            <person name="Chapman S."/>
            <person name="Gujja S."/>
            <person name="Saif S."/>
            <person name="Birren B."/>
        </authorList>
    </citation>
    <scope>NUCLEOTIDE SEQUENCE [LARGE SCALE GENOMIC DNA]</scope>
    <source>
        <strain evidence="4">BCC8398</strain>
    </source>
</reference>
<keyword evidence="2" id="KW-1133">Transmembrane helix</keyword>
<feature type="transmembrane region" description="Helical" evidence="2">
    <location>
        <begin position="131"/>
        <end position="150"/>
    </location>
</feature>
<dbReference type="PANTHER" id="PTHR42044:SF2">
    <property type="entry name" value="DUF676 DOMAIN-CONTAINING PROTEIN"/>
    <property type="match status" value="1"/>
</dbReference>
<dbReference type="SUPFAM" id="SSF53474">
    <property type="entry name" value="alpha/beta-Hydrolases"/>
    <property type="match status" value="1"/>
</dbReference>
<organism evidence="3 4">
    <name type="scientific">Kwoniella heveanensis BCC8398</name>
    <dbReference type="NCBI Taxonomy" id="1296120"/>
    <lineage>
        <taxon>Eukaryota</taxon>
        <taxon>Fungi</taxon>
        <taxon>Dikarya</taxon>
        <taxon>Basidiomycota</taxon>
        <taxon>Agaricomycotina</taxon>
        <taxon>Tremellomycetes</taxon>
        <taxon>Tremellales</taxon>
        <taxon>Cryptococcaceae</taxon>
        <taxon>Kwoniella</taxon>
    </lineage>
</organism>
<feature type="compositionally biased region" description="Polar residues" evidence="1">
    <location>
        <begin position="1"/>
        <end position="25"/>
    </location>
</feature>
<keyword evidence="4" id="KW-1185">Reference proteome</keyword>
<dbReference type="AlphaFoldDB" id="A0A1B9GVX6"/>